<comment type="caution">
    <text evidence="2">The sequence shown here is derived from an EMBL/GenBank/DDBJ whole genome shotgun (WGS) entry which is preliminary data.</text>
</comment>
<evidence type="ECO:0000313" key="2">
    <source>
        <dbReference type="EMBL" id="EUA07216.1"/>
    </source>
</evidence>
<organism evidence="2">
    <name type="scientific">Mycobacterium xenopi 4042</name>
    <dbReference type="NCBI Taxonomy" id="1299334"/>
    <lineage>
        <taxon>Bacteria</taxon>
        <taxon>Bacillati</taxon>
        <taxon>Actinomycetota</taxon>
        <taxon>Actinomycetes</taxon>
        <taxon>Mycobacteriales</taxon>
        <taxon>Mycobacteriaceae</taxon>
        <taxon>Mycobacterium</taxon>
    </lineage>
</organism>
<dbReference type="EMBL" id="JAOB01000093">
    <property type="protein sequence ID" value="EUA07216.1"/>
    <property type="molecule type" value="Genomic_DNA"/>
</dbReference>
<accession>X7YK91</accession>
<gene>
    <name evidence="2" type="ORF">I553_0088</name>
</gene>
<dbReference type="AlphaFoldDB" id="X7YK91"/>
<protein>
    <submittedName>
        <fullName evidence="2">Uncharacterized protein</fullName>
    </submittedName>
</protein>
<proteinExistence type="predicted"/>
<feature type="region of interest" description="Disordered" evidence="1">
    <location>
        <begin position="1"/>
        <end position="21"/>
    </location>
</feature>
<reference evidence="2" key="1">
    <citation type="submission" date="2014-01" db="EMBL/GenBank/DDBJ databases">
        <authorList>
            <person name="Brown-Elliot B."/>
            <person name="Wallace R."/>
            <person name="Lenaerts A."/>
            <person name="Ordway D."/>
            <person name="DeGroote M.A."/>
            <person name="Parker T."/>
            <person name="Sizemore C."/>
            <person name="Tallon L.J."/>
            <person name="Sadzewicz L.K."/>
            <person name="Sengamalay N."/>
            <person name="Fraser C.M."/>
            <person name="Hine E."/>
            <person name="Shefchek K.A."/>
            <person name="Das S.P."/>
            <person name="Tettelin H."/>
        </authorList>
    </citation>
    <scope>NUCLEOTIDE SEQUENCE [LARGE SCALE GENOMIC DNA]</scope>
    <source>
        <strain evidence="2">4042</strain>
    </source>
</reference>
<evidence type="ECO:0000256" key="1">
    <source>
        <dbReference type="SAM" id="MobiDB-lite"/>
    </source>
</evidence>
<sequence length="40" mass="4486">MTVLGIRRSANRASGPAGRPPFEGMWWLYMRWPSTTSASC</sequence>
<name>X7YK91_MYCXE</name>